<reference evidence="4" key="1">
    <citation type="submission" date="2016-10" db="EMBL/GenBank/DDBJ databases">
        <authorList>
            <person name="Varghese N."/>
            <person name="Submissions S."/>
        </authorList>
    </citation>
    <scope>NUCLEOTIDE SEQUENCE [LARGE SCALE GENOMIC DNA]</scope>
    <source>
        <strain evidence="4">DSM 16858</strain>
    </source>
</reference>
<proteinExistence type="predicted"/>
<feature type="transmembrane region" description="Helical" evidence="2">
    <location>
        <begin position="67"/>
        <end position="86"/>
    </location>
</feature>
<feature type="transmembrane region" description="Helical" evidence="2">
    <location>
        <begin position="224"/>
        <end position="243"/>
    </location>
</feature>
<dbReference type="AlphaFoldDB" id="A0A1I0JHT9"/>
<sequence length="390" mass="43135">MPQWNQQEPAARRPFAAWEDVRSGAAHFQHRPLPSPQHPIRAFVHGLCLPYHLLRALWADAAARRRYLWVSLLQAITVLVLGGLFMDGGMKAVHRALTDAPPAAARKSPVKVVISRNSVHVETAGTDSAPEIPEDAEDDDTPGKPSVTLEAEDLADITSLEFWAALLAALQLVQWGVIALSRDYHDAIARDASLLTALEPEDGPLTPRVRLNVRWIVKELRHRWRSLVVFVLGTVVLSLLTLPLPGSRVLMAVLVPLWSAYWVVVFTASKSARAWTDTSAGAPWFLRLWTGLTTQVPGFRWKLLQGYGRFWTERTRFAFSPAAEVERQPWAFTGLSVVRALSMLPVLKCFLRPLIPVASAHLLAAHRHTLAAPSPRTPVADPDAPAARSV</sequence>
<keyword evidence="2" id="KW-1133">Transmembrane helix</keyword>
<evidence type="ECO:0000313" key="4">
    <source>
        <dbReference type="Proteomes" id="UP000199181"/>
    </source>
</evidence>
<feature type="transmembrane region" description="Helical" evidence="2">
    <location>
        <begin position="249"/>
        <end position="268"/>
    </location>
</feature>
<dbReference type="RefSeq" id="WP_093521169.1">
    <property type="nucleotide sequence ID" value="NZ_FOIJ01000007.1"/>
</dbReference>
<keyword evidence="2" id="KW-0472">Membrane</keyword>
<name>A0A1I0JHT9_9BACT</name>
<evidence type="ECO:0000256" key="1">
    <source>
        <dbReference type="SAM" id="MobiDB-lite"/>
    </source>
</evidence>
<accession>A0A1I0JHT9</accession>
<gene>
    <name evidence="3" type="ORF">SAMN05443639_107225</name>
</gene>
<dbReference type="Proteomes" id="UP000199181">
    <property type="component" value="Unassembled WGS sequence"/>
</dbReference>
<dbReference type="EMBL" id="FOIJ01000007">
    <property type="protein sequence ID" value="SEU08913.1"/>
    <property type="molecule type" value="Genomic_DNA"/>
</dbReference>
<feature type="region of interest" description="Disordered" evidence="1">
    <location>
        <begin position="122"/>
        <end position="145"/>
    </location>
</feature>
<keyword evidence="4" id="KW-1185">Reference proteome</keyword>
<keyword evidence="2" id="KW-0812">Transmembrane</keyword>
<protein>
    <submittedName>
        <fullName evidence="3">Uncharacterized protein</fullName>
    </submittedName>
</protein>
<evidence type="ECO:0000313" key="3">
    <source>
        <dbReference type="EMBL" id="SEU08913.1"/>
    </source>
</evidence>
<organism evidence="3 4">
    <name type="scientific">Stigmatella erecta</name>
    <dbReference type="NCBI Taxonomy" id="83460"/>
    <lineage>
        <taxon>Bacteria</taxon>
        <taxon>Pseudomonadati</taxon>
        <taxon>Myxococcota</taxon>
        <taxon>Myxococcia</taxon>
        <taxon>Myxococcales</taxon>
        <taxon>Cystobacterineae</taxon>
        <taxon>Archangiaceae</taxon>
        <taxon>Stigmatella</taxon>
    </lineage>
</organism>
<feature type="transmembrane region" description="Helical" evidence="2">
    <location>
        <begin position="162"/>
        <end position="180"/>
    </location>
</feature>
<evidence type="ECO:0000256" key="2">
    <source>
        <dbReference type="SAM" id="Phobius"/>
    </source>
</evidence>